<dbReference type="SUPFAM" id="SSF53822">
    <property type="entry name" value="Periplasmic binding protein-like I"/>
    <property type="match status" value="2"/>
</dbReference>
<evidence type="ECO:0000259" key="4">
    <source>
        <dbReference type="Pfam" id="PF13407"/>
    </source>
</evidence>
<keyword evidence="6" id="KW-1185">Reference proteome</keyword>
<dbReference type="EMBL" id="KQ243447">
    <property type="protein sequence ID" value="KNC75741.1"/>
    <property type="molecule type" value="Genomic_DNA"/>
</dbReference>
<dbReference type="Proteomes" id="UP000054560">
    <property type="component" value="Unassembled WGS sequence"/>
</dbReference>
<evidence type="ECO:0000313" key="6">
    <source>
        <dbReference type="Proteomes" id="UP000054560"/>
    </source>
</evidence>
<reference evidence="5 6" key="1">
    <citation type="submission" date="2011-02" db="EMBL/GenBank/DDBJ databases">
        <title>The Genome Sequence of Sphaeroforma arctica JP610.</title>
        <authorList>
            <consortium name="The Broad Institute Genome Sequencing Platform"/>
            <person name="Russ C."/>
            <person name="Cuomo C."/>
            <person name="Young S.K."/>
            <person name="Zeng Q."/>
            <person name="Gargeya S."/>
            <person name="Alvarado L."/>
            <person name="Berlin A."/>
            <person name="Chapman S.B."/>
            <person name="Chen Z."/>
            <person name="Freedman E."/>
            <person name="Gellesch M."/>
            <person name="Goldberg J."/>
            <person name="Griggs A."/>
            <person name="Gujja S."/>
            <person name="Heilman E."/>
            <person name="Heiman D."/>
            <person name="Howarth C."/>
            <person name="Mehta T."/>
            <person name="Neiman D."/>
            <person name="Pearson M."/>
            <person name="Roberts A."/>
            <person name="Saif S."/>
            <person name="Shea T."/>
            <person name="Shenoy N."/>
            <person name="Sisk P."/>
            <person name="Stolte C."/>
            <person name="Sykes S."/>
            <person name="White J."/>
            <person name="Yandava C."/>
            <person name="Burger G."/>
            <person name="Gray M.W."/>
            <person name="Holland P.W.H."/>
            <person name="King N."/>
            <person name="Lang F.B.F."/>
            <person name="Roger A.J."/>
            <person name="Ruiz-Trillo I."/>
            <person name="Haas B."/>
            <person name="Nusbaum C."/>
            <person name="Birren B."/>
        </authorList>
    </citation>
    <scope>NUCLEOTIDE SEQUENCE [LARGE SCALE GENOMIC DNA]</scope>
    <source>
        <strain evidence="5 6">JP610</strain>
    </source>
</reference>
<dbReference type="RefSeq" id="XP_014149643.1">
    <property type="nucleotide sequence ID" value="XM_014294168.1"/>
</dbReference>
<evidence type="ECO:0000256" key="1">
    <source>
        <dbReference type="ARBA" id="ARBA00004196"/>
    </source>
</evidence>
<feature type="signal peptide" evidence="3">
    <location>
        <begin position="1"/>
        <end position="28"/>
    </location>
</feature>
<dbReference type="GO" id="GO:0030246">
    <property type="term" value="F:carbohydrate binding"/>
    <property type="evidence" value="ECO:0007669"/>
    <property type="project" value="TreeGrafter"/>
</dbReference>
<dbReference type="CDD" id="cd06312">
    <property type="entry name" value="PBP1_ABC_sugar_binding-like"/>
    <property type="match status" value="1"/>
</dbReference>
<dbReference type="PANTHER" id="PTHR30036:SF7">
    <property type="entry name" value="ABC TRANSPORTER PERIPLASMIC-BINDING PROTEIN YPHF"/>
    <property type="match status" value="1"/>
</dbReference>
<dbReference type="Gene3D" id="3.40.50.2300">
    <property type="match status" value="4"/>
</dbReference>
<feature type="domain" description="Periplasmic binding protein" evidence="4">
    <location>
        <begin position="147"/>
        <end position="412"/>
    </location>
</feature>
<dbReference type="OrthoDB" id="60033at2759"/>
<proteinExistence type="inferred from homology"/>
<dbReference type="InterPro" id="IPR028082">
    <property type="entry name" value="Peripla_BP_I"/>
</dbReference>
<feature type="domain" description="Periplasmic binding protein" evidence="4">
    <location>
        <begin position="466"/>
        <end position="718"/>
    </location>
</feature>
<dbReference type="GeneID" id="25912244"/>
<dbReference type="AlphaFoldDB" id="A0A0L0FGZ9"/>
<dbReference type="Pfam" id="PF13407">
    <property type="entry name" value="Peripla_BP_4"/>
    <property type="match status" value="2"/>
</dbReference>
<accession>A0A0L0FGZ9</accession>
<feature type="chain" id="PRO_5005538724" description="Periplasmic binding protein domain-containing protein" evidence="3">
    <location>
        <begin position="29"/>
        <end position="756"/>
    </location>
</feature>
<evidence type="ECO:0000256" key="3">
    <source>
        <dbReference type="SAM" id="SignalP"/>
    </source>
</evidence>
<dbReference type="InterPro" id="IPR025997">
    <property type="entry name" value="SBP_2_dom"/>
</dbReference>
<dbReference type="PANTHER" id="PTHR30036">
    <property type="entry name" value="D-XYLOSE-BINDING PERIPLASMIC PROTEIN"/>
    <property type="match status" value="1"/>
</dbReference>
<gene>
    <name evidence="5" type="ORF">SARC_11740</name>
</gene>
<evidence type="ECO:0000256" key="2">
    <source>
        <dbReference type="ARBA" id="ARBA00007639"/>
    </source>
</evidence>
<comment type="subcellular location">
    <subcellularLocation>
        <location evidence="1">Cell envelope</location>
    </subcellularLocation>
</comment>
<keyword evidence="3" id="KW-0732">Signal</keyword>
<organism evidence="5 6">
    <name type="scientific">Sphaeroforma arctica JP610</name>
    <dbReference type="NCBI Taxonomy" id="667725"/>
    <lineage>
        <taxon>Eukaryota</taxon>
        <taxon>Ichthyosporea</taxon>
        <taxon>Ichthyophonida</taxon>
        <taxon>Sphaeroforma</taxon>
    </lineage>
</organism>
<comment type="similarity">
    <text evidence="2">Belongs to the bacterial solute-binding protein 2 family.</text>
</comment>
<dbReference type="InterPro" id="IPR050555">
    <property type="entry name" value="Bact_Solute-Bind_Prot2"/>
</dbReference>
<sequence>MTQPHSIRTLVSLVIAIILLIVVSPSSATPHRRQDISDAVTDIVSDPTNTAGVEVTEVVDTNTDALDSEPAGVSVTEFATDSVLETDTDSDLENVSDTGSEGTESDVVRIEVAESNGASESTESDYLAESDRPLRFAVVAHSSCEWDESWCEYERAMERSAETFDVTLDFYSPANSTDFTSLGVFLDEAIDSNPDGIALTISNETQVLEGLTRAKEAGISVMAFESGPELAYSPVLKGLYLGRFGMYDYRTGLLLGQVLAGEAELANFTSDMATGFCINDRPTVLSSNERCNGIINAFNSSGYSSTELNFTYEPEGLVADRIENKDQIAEMVNEAKENGFQFFLIAASGDKGAEAFYEYMQESGLVAYEDFLFVTFGSSEAVIENILTTNQTAGAISDQPYYQGAGVINALNMNVRYGIAPVDELHETGPIAFDAEDANKQVGDYYIVDGPIKLIAIQHGSCEFSEFWCTVENGIHNASTALGVETDIRFSTFRDPNRIDIAQLVEDAIAEKPDGLLVTIPNADALRTQLQAAVDAGIPVIAYNAGDSPSSDKIDYLTLIAQDNYLAGQVAGEALVKAAQEKGLTGKAVCISADPDETNLNQRCLGFEQVVEAANFTHVRVAAVGTDEELDGVVADYYTNYSDTDIWLTATLRLNNAFYDLIDAQGLTNGDYDFVHGAFDVDTKTLQAIEAGVTEFTVDQHPYIEGYDAVAQMVLLLRENVIPATEFLPTGPGLITAEDVPEIEALAGMYRRSVAT</sequence>
<protein>
    <recommendedName>
        <fullName evidence="4">Periplasmic binding protein domain-containing protein</fullName>
    </recommendedName>
</protein>
<evidence type="ECO:0000313" key="5">
    <source>
        <dbReference type="EMBL" id="KNC75741.1"/>
    </source>
</evidence>
<name>A0A0L0FGZ9_9EUKA</name>